<dbReference type="NCBIfam" id="TIGR00964">
    <property type="entry name" value="secE_bact"/>
    <property type="match status" value="1"/>
</dbReference>
<dbReference type="Proteomes" id="UP001595685">
    <property type="component" value="Unassembled WGS sequence"/>
</dbReference>
<dbReference type="InterPro" id="IPR001901">
    <property type="entry name" value="Translocase_SecE/Sec61-g"/>
</dbReference>
<comment type="similarity">
    <text evidence="9">Belongs to the SecE/SEC61-gamma family.</text>
</comment>
<dbReference type="EMBL" id="JBHRWW010000005">
    <property type="protein sequence ID" value="MFC3688489.1"/>
    <property type="molecule type" value="Genomic_DNA"/>
</dbReference>
<evidence type="ECO:0000256" key="7">
    <source>
        <dbReference type="ARBA" id="ARBA00023010"/>
    </source>
</evidence>
<evidence type="ECO:0000256" key="3">
    <source>
        <dbReference type="ARBA" id="ARBA00022475"/>
    </source>
</evidence>
<dbReference type="RefSeq" id="WP_376983750.1">
    <property type="nucleotide sequence ID" value="NZ_JBBEOI010000022.1"/>
</dbReference>
<keyword evidence="6 9" id="KW-1133">Transmembrane helix</keyword>
<evidence type="ECO:0000313" key="11">
    <source>
        <dbReference type="Proteomes" id="UP001595685"/>
    </source>
</evidence>
<protein>
    <recommendedName>
        <fullName evidence="9">Protein translocase subunit SecE</fullName>
    </recommendedName>
</protein>
<keyword evidence="8 9" id="KW-0472">Membrane</keyword>
<dbReference type="PANTHER" id="PTHR33910:SF1">
    <property type="entry name" value="PROTEIN TRANSLOCASE SUBUNIT SECE"/>
    <property type="match status" value="1"/>
</dbReference>
<keyword evidence="3 9" id="KW-1003">Cell membrane</keyword>
<comment type="subunit">
    <text evidence="9">Component of the Sec protein translocase complex. Heterotrimer consisting of SecY, SecE and SecG subunits. The heterotrimers can form oligomers, although 1 heterotrimer is thought to be able to translocate proteins. Interacts with the ribosome. Interacts with SecDF, and other proteins may be involved. Interacts with SecA.</text>
</comment>
<dbReference type="HAMAP" id="MF_00422">
    <property type="entry name" value="SecE"/>
    <property type="match status" value="1"/>
</dbReference>
<organism evidence="10 11">
    <name type="scientific">Aquipuribacter hungaricus</name>
    <dbReference type="NCBI Taxonomy" id="545624"/>
    <lineage>
        <taxon>Bacteria</taxon>
        <taxon>Bacillati</taxon>
        <taxon>Actinomycetota</taxon>
        <taxon>Actinomycetes</taxon>
        <taxon>Micrococcales</taxon>
        <taxon>Intrasporangiaceae</taxon>
        <taxon>Aquipuribacter</taxon>
    </lineage>
</organism>
<dbReference type="InterPro" id="IPR038379">
    <property type="entry name" value="SecE_sf"/>
</dbReference>
<dbReference type="InterPro" id="IPR005807">
    <property type="entry name" value="SecE_bac"/>
</dbReference>
<evidence type="ECO:0000256" key="8">
    <source>
        <dbReference type="ARBA" id="ARBA00023136"/>
    </source>
</evidence>
<comment type="function">
    <text evidence="9">Essential subunit of the Sec protein translocation channel SecYEG. Clamps together the 2 halves of SecY. May contact the channel plug during translocation.</text>
</comment>
<dbReference type="Gene3D" id="1.20.5.1030">
    <property type="entry name" value="Preprotein translocase secy subunit"/>
    <property type="match status" value="1"/>
</dbReference>
<keyword evidence="11" id="KW-1185">Reference proteome</keyword>
<name>A0ABV7WGJ7_9MICO</name>
<keyword evidence="4 9" id="KW-0812">Transmembrane</keyword>
<reference evidence="11" key="1">
    <citation type="journal article" date="2019" name="Int. J. Syst. Evol. Microbiol.">
        <title>The Global Catalogue of Microorganisms (GCM) 10K type strain sequencing project: providing services to taxonomists for standard genome sequencing and annotation.</title>
        <authorList>
            <consortium name="The Broad Institute Genomics Platform"/>
            <consortium name="The Broad Institute Genome Sequencing Center for Infectious Disease"/>
            <person name="Wu L."/>
            <person name="Ma J."/>
        </authorList>
    </citation>
    <scope>NUCLEOTIDE SEQUENCE [LARGE SCALE GENOMIC DNA]</scope>
    <source>
        <strain evidence="11">NCAIM B.02333</strain>
    </source>
</reference>
<comment type="caution">
    <text evidence="10">The sequence shown here is derived from an EMBL/GenBank/DDBJ whole genome shotgun (WGS) entry which is preliminary data.</text>
</comment>
<dbReference type="PANTHER" id="PTHR33910">
    <property type="entry name" value="PROTEIN TRANSLOCASE SUBUNIT SECE"/>
    <property type="match status" value="1"/>
</dbReference>
<comment type="subcellular location">
    <subcellularLocation>
        <location evidence="9">Cell membrane</location>
        <topology evidence="9">Single-pass membrane protein</topology>
    </subcellularLocation>
    <subcellularLocation>
        <location evidence="1">Membrane</location>
    </subcellularLocation>
</comment>
<evidence type="ECO:0000256" key="4">
    <source>
        <dbReference type="ARBA" id="ARBA00022692"/>
    </source>
</evidence>
<evidence type="ECO:0000313" key="10">
    <source>
        <dbReference type="EMBL" id="MFC3688489.1"/>
    </source>
</evidence>
<keyword evidence="5 9" id="KW-0653">Protein transport</keyword>
<sequence>MSDTSEGSTAAASSSTSSRGGFVLFLRQVLAELRKVVRPTRDELVAYTSVVLVFVVAVMLYVSVLDLGFGRLVLWAFGG</sequence>
<keyword evidence="2 9" id="KW-0813">Transport</keyword>
<evidence type="ECO:0000256" key="1">
    <source>
        <dbReference type="ARBA" id="ARBA00004370"/>
    </source>
</evidence>
<gene>
    <name evidence="9 10" type="primary">secE</name>
    <name evidence="10" type="ORF">ACFOLH_09050</name>
</gene>
<keyword evidence="7 9" id="KW-0811">Translocation</keyword>
<evidence type="ECO:0000256" key="2">
    <source>
        <dbReference type="ARBA" id="ARBA00022448"/>
    </source>
</evidence>
<accession>A0ABV7WGJ7</accession>
<dbReference type="Pfam" id="PF00584">
    <property type="entry name" value="SecE"/>
    <property type="match status" value="1"/>
</dbReference>
<feature type="transmembrane region" description="Helical" evidence="9">
    <location>
        <begin position="44"/>
        <end position="64"/>
    </location>
</feature>
<evidence type="ECO:0000256" key="6">
    <source>
        <dbReference type="ARBA" id="ARBA00022989"/>
    </source>
</evidence>
<evidence type="ECO:0000256" key="5">
    <source>
        <dbReference type="ARBA" id="ARBA00022927"/>
    </source>
</evidence>
<proteinExistence type="inferred from homology"/>
<evidence type="ECO:0000256" key="9">
    <source>
        <dbReference type="HAMAP-Rule" id="MF_00422"/>
    </source>
</evidence>